<dbReference type="Proteomes" id="UP001157502">
    <property type="component" value="Chromosome 8"/>
</dbReference>
<proteinExistence type="predicted"/>
<reference evidence="1" key="1">
    <citation type="submission" date="2021-05" db="EMBL/GenBank/DDBJ databases">
        <authorList>
            <person name="Pan Q."/>
            <person name="Jouanno E."/>
            <person name="Zahm M."/>
            <person name="Klopp C."/>
            <person name="Cabau C."/>
            <person name="Louis A."/>
            <person name="Berthelot C."/>
            <person name="Parey E."/>
            <person name="Roest Crollius H."/>
            <person name="Montfort J."/>
            <person name="Robinson-Rechavi M."/>
            <person name="Bouchez O."/>
            <person name="Lampietro C."/>
            <person name="Lopez Roques C."/>
            <person name="Donnadieu C."/>
            <person name="Postlethwait J."/>
            <person name="Bobe J."/>
            <person name="Dillon D."/>
            <person name="Chandos A."/>
            <person name="von Hippel F."/>
            <person name="Guiguen Y."/>
        </authorList>
    </citation>
    <scope>NUCLEOTIDE SEQUENCE</scope>
    <source>
        <strain evidence="1">YG-Jan2019</strain>
    </source>
</reference>
<gene>
    <name evidence="1" type="ORF">DPEC_G00106360</name>
</gene>
<evidence type="ECO:0000313" key="1">
    <source>
        <dbReference type="EMBL" id="KAJ8008579.1"/>
    </source>
</evidence>
<name>A0ACC2GXS5_DALPE</name>
<accession>A0ACC2GXS5</accession>
<protein>
    <submittedName>
        <fullName evidence="1">Uncharacterized protein</fullName>
    </submittedName>
</protein>
<keyword evidence="2" id="KW-1185">Reference proteome</keyword>
<comment type="caution">
    <text evidence="1">The sequence shown here is derived from an EMBL/GenBank/DDBJ whole genome shotgun (WGS) entry which is preliminary data.</text>
</comment>
<dbReference type="EMBL" id="CM055735">
    <property type="protein sequence ID" value="KAJ8008579.1"/>
    <property type="molecule type" value="Genomic_DNA"/>
</dbReference>
<sequence>MVGYRLMVLVCDRWTGQEVLSNGLCLYGTRMECCWGWTKDSWGKCQPLCQTECKHGVCVEPDQCKCHPGYTGKTCNQDLNECGIKPRPCKHRCMNTHGSYKCYCQNGYMLQPDGICQNARTCAMANCQYGCEVSKGEVRCQCPSPGLRLGPDRRTCVDVDECVTGRGVCPQSRKCKNTFGSYVCKCYHGYKLTYINGRYHCIDKDTRSFCSLNPESPKCRCRDTGKDCPPVAKVTIEPPQPKATPTAPRTTTKPIPRTSPRPTPRNTPKPTPKSTPRPTPRTTPRTTPKTTPKPTLKPTPSPTPKKTRQSTPITFTPTTTTTKATTTMATTTPETITTTTIATTYTVPTANPTTTTAILLPTTTSLPTTIPEIATTTVVMTTPSLTTTTVPIPTATSPSSSHTSPTPSPTLTNHIQEVTQRPRGDVHINRHQGSNQVLDFDIELGNTAEEQRDDPDTGSLSCSFVHDLCGWMKYRDGDIPWETATDPSGDRYLTVPELGAEKDNLRGARLVLPIAPSWSEGHLCFSFRHLLSRHHVGVLQLFIRRTGRRLRYSPALWSRTAGGGWRHTQITLLGAGLESVLLKGERRRGHRGNIGLDDLRLRRGVCNEERL</sequence>
<evidence type="ECO:0000313" key="2">
    <source>
        <dbReference type="Proteomes" id="UP001157502"/>
    </source>
</evidence>
<organism evidence="1 2">
    <name type="scientific">Dallia pectoralis</name>
    <name type="common">Alaska blackfish</name>
    <dbReference type="NCBI Taxonomy" id="75939"/>
    <lineage>
        <taxon>Eukaryota</taxon>
        <taxon>Metazoa</taxon>
        <taxon>Chordata</taxon>
        <taxon>Craniata</taxon>
        <taxon>Vertebrata</taxon>
        <taxon>Euteleostomi</taxon>
        <taxon>Actinopterygii</taxon>
        <taxon>Neopterygii</taxon>
        <taxon>Teleostei</taxon>
        <taxon>Protacanthopterygii</taxon>
        <taxon>Esociformes</taxon>
        <taxon>Umbridae</taxon>
        <taxon>Dallia</taxon>
    </lineage>
</organism>